<protein>
    <submittedName>
        <fullName evidence="1">ABC transporter ATP-binding protein</fullName>
    </submittedName>
</protein>
<proteinExistence type="predicted"/>
<evidence type="ECO:0000313" key="2">
    <source>
        <dbReference type="Proteomes" id="UP000469670"/>
    </source>
</evidence>
<dbReference type="AlphaFoldDB" id="A0A7K3RQ51"/>
<dbReference type="SUPFAM" id="SSF52540">
    <property type="entry name" value="P-loop containing nucleoside triphosphate hydrolases"/>
    <property type="match status" value="1"/>
</dbReference>
<feature type="non-terminal residue" evidence="1">
    <location>
        <position position="1"/>
    </location>
</feature>
<dbReference type="Gene3D" id="3.40.50.300">
    <property type="entry name" value="P-loop containing nucleotide triphosphate hydrolases"/>
    <property type="match status" value="1"/>
</dbReference>
<organism evidence="1 2">
    <name type="scientific">Streptomyces parvus</name>
    <dbReference type="NCBI Taxonomy" id="66428"/>
    <lineage>
        <taxon>Bacteria</taxon>
        <taxon>Bacillati</taxon>
        <taxon>Actinomycetota</taxon>
        <taxon>Actinomycetes</taxon>
        <taxon>Kitasatosporales</taxon>
        <taxon>Streptomycetaceae</taxon>
        <taxon>Streptomyces</taxon>
    </lineage>
</organism>
<dbReference type="Proteomes" id="UP000469670">
    <property type="component" value="Unassembled WGS sequence"/>
</dbReference>
<reference evidence="1 2" key="1">
    <citation type="submission" date="2020-01" db="EMBL/GenBank/DDBJ databases">
        <title>Insect and environment-associated Actinomycetes.</title>
        <authorList>
            <person name="Currrie C."/>
            <person name="Chevrette M."/>
            <person name="Carlson C."/>
            <person name="Stubbendieck R."/>
            <person name="Wendt-Pienkowski E."/>
        </authorList>
    </citation>
    <scope>NUCLEOTIDE SEQUENCE [LARGE SCALE GENOMIC DNA]</scope>
    <source>
        <strain evidence="1 2">SID7590</strain>
    </source>
</reference>
<dbReference type="GO" id="GO:0005524">
    <property type="term" value="F:ATP binding"/>
    <property type="evidence" value="ECO:0007669"/>
    <property type="project" value="UniProtKB-KW"/>
</dbReference>
<name>A0A7K3RQ51_9ACTN</name>
<gene>
    <name evidence="1" type="ORF">G3I50_03560</name>
</gene>
<keyword evidence="1" id="KW-0547">Nucleotide-binding</keyword>
<dbReference type="InterPro" id="IPR027417">
    <property type="entry name" value="P-loop_NTPase"/>
</dbReference>
<comment type="caution">
    <text evidence="1">The sequence shown here is derived from an EMBL/GenBank/DDBJ whole genome shotgun (WGS) entry which is preliminary data.</text>
</comment>
<dbReference type="EMBL" id="JAAGMP010000184">
    <property type="protein sequence ID" value="NEC17347.1"/>
    <property type="molecule type" value="Genomic_DNA"/>
</dbReference>
<evidence type="ECO:0000313" key="1">
    <source>
        <dbReference type="EMBL" id="NEC17347.1"/>
    </source>
</evidence>
<accession>A0A7K3RQ51</accession>
<sequence>AHRLTQAVAADRVVVLEAGRVVESGPHDELRDADGPYAALWRAWSGSRATTAPHP</sequence>
<keyword evidence="1" id="KW-0067">ATP-binding</keyword>